<dbReference type="PANTHER" id="PTHR36836:SF1">
    <property type="entry name" value="COLANIC ACID BIOSYNTHESIS PROTEIN WCAK"/>
    <property type="match status" value="1"/>
</dbReference>
<dbReference type="Proteomes" id="UP001501303">
    <property type="component" value="Unassembled WGS sequence"/>
</dbReference>
<organism evidence="3 4">
    <name type="scientific">Streptomyces sodiiphilus</name>
    <dbReference type="NCBI Taxonomy" id="226217"/>
    <lineage>
        <taxon>Bacteria</taxon>
        <taxon>Bacillati</taxon>
        <taxon>Actinomycetota</taxon>
        <taxon>Actinomycetes</taxon>
        <taxon>Kitasatosporales</taxon>
        <taxon>Streptomycetaceae</taxon>
        <taxon>Streptomyces</taxon>
    </lineage>
</organism>
<dbReference type="Gene3D" id="1.25.40.10">
    <property type="entry name" value="Tetratricopeptide repeat domain"/>
    <property type="match status" value="1"/>
</dbReference>
<feature type="compositionally biased region" description="Low complexity" evidence="1">
    <location>
        <begin position="658"/>
        <end position="683"/>
    </location>
</feature>
<evidence type="ECO:0000313" key="3">
    <source>
        <dbReference type="EMBL" id="GAA1914763.1"/>
    </source>
</evidence>
<dbReference type="SUPFAM" id="SSF48452">
    <property type="entry name" value="TPR-like"/>
    <property type="match status" value="1"/>
</dbReference>
<dbReference type="InterPro" id="IPR011990">
    <property type="entry name" value="TPR-like_helical_dom_sf"/>
</dbReference>
<feature type="domain" description="Polysaccharide pyruvyl transferase" evidence="2">
    <location>
        <begin position="340"/>
        <end position="588"/>
    </location>
</feature>
<sequence length="683" mass="72939">MGHGSAVTGRRRIAFAVRTDGPRLPALEGLLRGLVLSQPAVCEDVVVLHPGLPDTAFDAARRVHPRVVPRLAPGRAATDPVEPPADYDTVVVLPPGGRIGGDLGPFLRSREPLVSPDPPDTACPRCGPGGADGGPMSDEEFRAAFRALPGPRHPALLVHCALPLPGPGAPPAPPGLVRAAGTALYRQGRFAEAAEVLSAAAPHAGDARLQEALGAALMALSRHEEAETHLLLATADPAVAARAYGRLAQLAWLRGKDGTAHGYAREGLDADPTDRTCRTMLGRTRPRPGGGAEPEAPRPGGRLAHVALYASGLDNAGDKLLPEAVRMCLDTDTGPRRWHPVHVHRLVDDAVLEQLNALRGVVVGGGGLFLPDTWPNGNSGWQWNVPDEALARITVPLAVFAVGFNLFQGQDYARDRLAGSLRALAERSVFFGLRNRGSVERVRELLPPSLRDRVEYQPCPTTVARHLVPGWTDPARRTGPVLLNCAFDRAGLRFGHDYPYVLAQLATAVRRLSEHGEVRYAAHAPSDEKFVHDLRREHGMTLPVDALYALDNSAVRAVYRDARLVIGMRGHATMIPFGCGTPVLSLVSHPKMAYFLEDIGRPEWGIPVHADDLAERLAARAADLLDGQDAAVADVHARQRELWRVTRENTAGLTAVFGGEAPGAAPAEDQPRAASSAARTASR</sequence>
<feature type="region of interest" description="Disordered" evidence="1">
    <location>
        <begin position="657"/>
        <end position="683"/>
    </location>
</feature>
<accession>A0ABN2P7R5</accession>
<protein>
    <recommendedName>
        <fullName evidence="2">Polysaccharide pyruvyl transferase domain-containing protein</fullName>
    </recommendedName>
</protein>
<evidence type="ECO:0000259" key="2">
    <source>
        <dbReference type="Pfam" id="PF04230"/>
    </source>
</evidence>
<dbReference type="Pfam" id="PF04230">
    <property type="entry name" value="PS_pyruv_trans"/>
    <property type="match status" value="1"/>
</dbReference>
<evidence type="ECO:0000313" key="4">
    <source>
        <dbReference type="Proteomes" id="UP001501303"/>
    </source>
</evidence>
<gene>
    <name evidence="3" type="ORF">GCM10009716_25260</name>
</gene>
<keyword evidence="4" id="KW-1185">Reference proteome</keyword>
<proteinExistence type="predicted"/>
<comment type="caution">
    <text evidence="3">The sequence shown here is derived from an EMBL/GenBank/DDBJ whole genome shotgun (WGS) entry which is preliminary data.</text>
</comment>
<dbReference type="EMBL" id="BAAAMJ010000026">
    <property type="protein sequence ID" value="GAA1914763.1"/>
    <property type="molecule type" value="Genomic_DNA"/>
</dbReference>
<dbReference type="PANTHER" id="PTHR36836">
    <property type="entry name" value="COLANIC ACID BIOSYNTHESIS PROTEIN WCAK"/>
    <property type="match status" value="1"/>
</dbReference>
<reference evidence="3 4" key="1">
    <citation type="journal article" date="2019" name="Int. J. Syst. Evol. Microbiol.">
        <title>The Global Catalogue of Microorganisms (GCM) 10K type strain sequencing project: providing services to taxonomists for standard genome sequencing and annotation.</title>
        <authorList>
            <consortium name="The Broad Institute Genomics Platform"/>
            <consortium name="The Broad Institute Genome Sequencing Center for Infectious Disease"/>
            <person name="Wu L."/>
            <person name="Ma J."/>
        </authorList>
    </citation>
    <scope>NUCLEOTIDE SEQUENCE [LARGE SCALE GENOMIC DNA]</scope>
    <source>
        <strain evidence="3 4">JCM 13581</strain>
    </source>
</reference>
<dbReference type="InterPro" id="IPR007345">
    <property type="entry name" value="Polysacch_pyruvyl_Trfase"/>
</dbReference>
<feature type="region of interest" description="Disordered" evidence="1">
    <location>
        <begin position="281"/>
        <end position="300"/>
    </location>
</feature>
<evidence type="ECO:0000256" key="1">
    <source>
        <dbReference type="SAM" id="MobiDB-lite"/>
    </source>
</evidence>
<name>A0ABN2P7R5_9ACTN</name>
<dbReference type="RefSeq" id="WP_344261592.1">
    <property type="nucleotide sequence ID" value="NZ_BAAAMJ010000026.1"/>
</dbReference>